<comment type="caution">
    <text evidence="2">The sequence shown here is derived from an EMBL/GenBank/DDBJ whole genome shotgun (WGS) entry which is preliminary data.</text>
</comment>
<evidence type="ECO:0000313" key="5">
    <source>
        <dbReference type="Proteomes" id="UP000320475"/>
    </source>
</evidence>
<evidence type="ECO:0000313" key="2">
    <source>
        <dbReference type="EMBL" id="TPX31157.1"/>
    </source>
</evidence>
<organism evidence="2 4">
    <name type="scientific">Synchytrium endobioticum</name>
    <dbReference type="NCBI Taxonomy" id="286115"/>
    <lineage>
        <taxon>Eukaryota</taxon>
        <taxon>Fungi</taxon>
        <taxon>Fungi incertae sedis</taxon>
        <taxon>Chytridiomycota</taxon>
        <taxon>Chytridiomycota incertae sedis</taxon>
        <taxon>Chytridiomycetes</taxon>
        <taxon>Synchytriales</taxon>
        <taxon>Synchytriaceae</taxon>
        <taxon>Synchytrium</taxon>
    </lineage>
</organism>
<dbReference type="EMBL" id="QEAM01000640">
    <property type="protein sequence ID" value="TPX37776.1"/>
    <property type="molecule type" value="Genomic_DNA"/>
</dbReference>
<dbReference type="AlphaFoldDB" id="A0A507BP20"/>
<dbReference type="Proteomes" id="UP000317494">
    <property type="component" value="Unassembled WGS sequence"/>
</dbReference>
<evidence type="ECO:0000313" key="4">
    <source>
        <dbReference type="Proteomes" id="UP000317494"/>
    </source>
</evidence>
<evidence type="ECO:0000313" key="3">
    <source>
        <dbReference type="EMBL" id="TPX37776.1"/>
    </source>
</evidence>
<sequence length="524" mass="59347">MNRPLFARPPPRIQAPSFVTSTRQKELPPEKKNTKLRRRDRGAHHSSTVANMLTLYILICILLLQSSHAADAEPTVAQLNAWRDHIRRCRYNHVNLDEWKLDVRLENQFLYAFAISRANAASSNAQNFRFDRDYMLAGLVIAEIVRNGAPITLKSLEELPKDFSQDLLELYWECYETIKQIKYCLGALVFDQLGIPMAEFNWLSTSQQKCEEQLREMVFQAIVGPTDNRITSCKDVSACNMLMAMERVRLTDVLNEFEKDDVPVLSSLTQAHICMLNTRHWCTKGSSMDVHSESSALSESTIESLIYLVHFNALVALKLYLIRSALTRFMGNLPSGSYKGSDIRILPEEIDYEICDISRLQQYKEDYLSEFEKCKEKLGHLLDTQLTLNIETSPKNKSPTGGVTPTIFLQLCPCDVPPQYLKLAAEVHLARIGESASDVTSQFDEAKGQSALCHAFYLSQSNPLMRNDVVYAGQSRATMTESNRGGRRRAADLTGSSSSNSHDRVSCSFNLRSLGNRLWPRGNR</sequence>
<protein>
    <submittedName>
        <fullName evidence="2">Uncharacterized protein</fullName>
    </submittedName>
</protein>
<feature type="compositionally biased region" description="Basic and acidic residues" evidence="1">
    <location>
        <begin position="23"/>
        <end position="33"/>
    </location>
</feature>
<evidence type="ECO:0000256" key="1">
    <source>
        <dbReference type="SAM" id="MobiDB-lite"/>
    </source>
</evidence>
<dbReference type="Proteomes" id="UP000320475">
    <property type="component" value="Unassembled WGS sequence"/>
</dbReference>
<feature type="compositionally biased region" description="Basic residues" evidence="1">
    <location>
        <begin position="34"/>
        <end position="43"/>
    </location>
</feature>
<dbReference type="EMBL" id="QEAN01000631">
    <property type="protein sequence ID" value="TPX31157.1"/>
    <property type="molecule type" value="Genomic_DNA"/>
</dbReference>
<accession>A0A507BP20</accession>
<dbReference type="VEuPathDB" id="FungiDB:SeMB42_g07804"/>
<proteinExistence type="predicted"/>
<feature type="region of interest" description="Disordered" evidence="1">
    <location>
        <begin position="1"/>
        <end position="43"/>
    </location>
</feature>
<gene>
    <name evidence="3" type="ORF">SeLEV6574_g07878</name>
    <name evidence="2" type="ORF">SeMB42_g07804</name>
</gene>
<feature type="region of interest" description="Disordered" evidence="1">
    <location>
        <begin position="477"/>
        <end position="505"/>
    </location>
</feature>
<keyword evidence="4" id="KW-1185">Reference proteome</keyword>
<name>A0A507BP20_9FUNG</name>
<reference evidence="4 5" key="1">
    <citation type="journal article" date="2019" name="Sci. Rep.">
        <title>Comparative genomics of chytrid fungi reveal insights into the obligate biotrophic and pathogenic lifestyle of Synchytrium endobioticum.</title>
        <authorList>
            <person name="van de Vossenberg B.T.L.H."/>
            <person name="Warris S."/>
            <person name="Nguyen H.D.T."/>
            <person name="van Gent-Pelzer M.P.E."/>
            <person name="Joly D.L."/>
            <person name="van de Geest H.C."/>
            <person name="Bonants P.J.M."/>
            <person name="Smith D.S."/>
            <person name="Levesque C.A."/>
            <person name="van der Lee T.A.J."/>
        </authorList>
    </citation>
    <scope>NUCLEOTIDE SEQUENCE [LARGE SCALE GENOMIC DNA]</scope>
    <source>
        <strain evidence="3 5">LEV6574</strain>
        <strain evidence="2 4">MB42</strain>
    </source>
</reference>